<dbReference type="Gene3D" id="3.40.718.10">
    <property type="entry name" value="Isopropylmalate Dehydrogenase"/>
    <property type="match status" value="1"/>
</dbReference>
<comment type="pathway">
    <text evidence="10">Lipid metabolism; phospholipid metabolism.</text>
</comment>
<keyword evidence="7 10" id="KW-1208">Phospholipid metabolism</keyword>
<dbReference type="HAMAP" id="MF_00019">
    <property type="entry name" value="PlsX"/>
    <property type="match status" value="1"/>
</dbReference>
<dbReference type="EMBL" id="SDOZ01000002">
    <property type="protein sequence ID" value="RXZ61884.1"/>
    <property type="molecule type" value="Genomic_DNA"/>
</dbReference>
<organism evidence="11 12">
    <name type="scientific">Candidatus Borkfalkia ceftriaxoniphila</name>
    <dbReference type="NCBI Taxonomy" id="2508949"/>
    <lineage>
        <taxon>Bacteria</taxon>
        <taxon>Bacillati</taxon>
        <taxon>Bacillota</taxon>
        <taxon>Clostridia</taxon>
        <taxon>Christensenellales</taxon>
        <taxon>Christensenellaceae</taxon>
        <taxon>Candidatus Borkfalkia</taxon>
    </lineage>
</organism>
<keyword evidence="6 10" id="KW-0594">Phospholipid biosynthesis</keyword>
<keyword evidence="3 10" id="KW-0444">Lipid biosynthesis</keyword>
<dbReference type="GO" id="GO:0043811">
    <property type="term" value="F:phosphate:acyl-[acyl carrier protein] acyltransferase activity"/>
    <property type="evidence" value="ECO:0007669"/>
    <property type="project" value="UniProtKB-UniRule"/>
</dbReference>
<dbReference type="GO" id="GO:0006633">
    <property type="term" value="P:fatty acid biosynthetic process"/>
    <property type="evidence" value="ECO:0007669"/>
    <property type="project" value="UniProtKB-UniRule"/>
</dbReference>
<keyword evidence="2 10" id="KW-0963">Cytoplasm</keyword>
<evidence type="ECO:0000256" key="2">
    <source>
        <dbReference type="ARBA" id="ARBA00022490"/>
    </source>
</evidence>
<evidence type="ECO:0000256" key="1">
    <source>
        <dbReference type="ARBA" id="ARBA00001232"/>
    </source>
</evidence>
<dbReference type="PANTHER" id="PTHR30100:SF1">
    <property type="entry name" value="PHOSPHATE ACYLTRANSFERASE"/>
    <property type="match status" value="1"/>
</dbReference>
<dbReference type="NCBIfam" id="TIGR00182">
    <property type="entry name" value="plsX"/>
    <property type="match status" value="1"/>
</dbReference>
<dbReference type="PANTHER" id="PTHR30100">
    <property type="entry name" value="FATTY ACID/PHOSPHOLIPID SYNTHESIS PROTEIN PLSX"/>
    <property type="match status" value="1"/>
</dbReference>
<gene>
    <name evidence="10 11" type="primary">plsX</name>
    <name evidence="11" type="ORF">ESZ91_05715</name>
</gene>
<evidence type="ECO:0000256" key="9">
    <source>
        <dbReference type="ARBA" id="ARBA00046608"/>
    </source>
</evidence>
<name>A0A4Q2KB85_9FIRM</name>
<dbReference type="GO" id="GO:0008654">
    <property type="term" value="P:phospholipid biosynthetic process"/>
    <property type="evidence" value="ECO:0007669"/>
    <property type="project" value="UniProtKB-KW"/>
</dbReference>
<keyword evidence="12" id="KW-1185">Reference proteome</keyword>
<comment type="similarity">
    <text evidence="10">Belongs to the PlsX family.</text>
</comment>
<dbReference type="RefSeq" id="WP_129225003.1">
    <property type="nucleotide sequence ID" value="NZ_SDOZ01000002.1"/>
</dbReference>
<dbReference type="AlphaFoldDB" id="A0A4Q2KB85"/>
<evidence type="ECO:0000313" key="12">
    <source>
        <dbReference type="Proteomes" id="UP000291269"/>
    </source>
</evidence>
<dbReference type="SUPFAM" id="SSF53659">
    <property type="entry name" value="Isocitrate/Isopropylmalate dehydrogenase-like"/>
    <property type="match status" value="1"/>
</dbReference>
<protein>
    <recommendedName>
        <fullName evidence="8 10">Phosphate acyltransferase</fullName>
        <ecNumber evidence="8 10">2.3.1.274</ecNumber>
    </recommendedName>
    <alternativeName>
        <fullName evidence="10">Acyl-ACP phosphotransacylase</fullName>
    </alternativeName>
    <alternativeName>
        <fullName evidence="10">Acyl-[acyl-carrier-protein]--phosphate acyltransferase</fullName>
    </alternativeName>
    <alternativeName>
        <fullName evidence="10">Phosphate-acyl-ACP acyltransferase</fullName>
    </alternativeName>
</protein>
<keyword evidence="11" id="KW-0012">Acyltransferase</keyword>
<evidence type="ECO:0000256" key="8">
    <source>
        <dbReference type="ARBA" id="ARBA00024069"/>
    </source>
</evidence>
<dbReference type="InterPro" id="IPR012281">
    <property type="entry name" value="Phospholipid_synth_PlsX-like"/>
</dbReference>
<evidence type="ECO:0000256" key="5">
    <source>
        <dbReference type="ARBA" id="ARBA00023098"/>
    </source>
</evidence>
<dbReference type="Pfam" id="PF02504">
    <property type="entry name" value="FA_synthesis"/>
    <property type="match status" value="1"/>
</dbReference>
<dbReference type="PIRSF" id="PIRSF002465">
    <property type="entry name" value="Phsphlp_syn_PlsX"/>
    <property type="match status" value="1"/>
</dbReference>
<comment type="caution">
    <text evidence="11">The sequence shown here is derived from an EMBL/GenBank/DDBJ whole genome shotgun (WGS) entry which is preliminary data.</text>
</comment>
<dbReference type="UniPathway" id="UPA00085"/>
<dbReference type="InterPro" id="IPR003664">
    <property type="entry name" value="FA_synthesis"/>
</dbReference>
<evidence type="ECO:0000256" key="4">
    <source>
        <dbReference type="ARBA" id="ARBA00022679"/>
    </source>
</evidence>
<comment type="function">
    <text evidence="10">Catalyzes the reversible formation of acyl-phosphate (acyl-PO(4)) from acyl-[acyl-carrier-protein] (acyl-ACP). This enzyme utilizes acyl-ACP as fatty acyl donor, but not acyl-CoA.</text>
</comment>
<evidence type="ECO:0000256" key="6">
    <source>
        <dbReference type="ARBA" id="ARBA00023209"/>
    </source>
</evidence>
<dbReference type="Proteomes" id="UP000291269">
    <property type="component" value="Unassembled WGS sequence"/>
</dbReference>
<evidence type="ECO:0000256" key="10">
    <source>
        <dbReference type="HAMAP-Rule" id="MF_00019"/>
    </source>
</evidence>
<keyword evidence="4 10" id="KW-0808">Transferase</keyword>
<dbReference type="EC" id="2.3.1.274" evidence="8 10"/>
<proteinExistence type="inferred from homology"/>
<accession>A0A4Q2KB85</accession>
<evidence type="ECO:0000256" key="3">
    <source>
        <dbReference type="ARBA" id="ARBA00022516"/>
    </source>
</evidence>
<comment type="subunit">
    <text evidence="9 10">Homodimer. Probably interacts with PlsY.</text>
</comment>
<keyword evidence="5 10" id="KW-0443">Lipid metabolism</keyword>
<evidence type="ECO:0000313" key="11">
    <source>
        <dbReference type="EMBL" id="RXZ61884.1"/>
    </source>
</evidence>
<comment type="subcellular location">
    <subcellularLocation>
        <location evidence="10">Cytoplasm</location>
    </subcellularLocation>
    <text evidence="10">Associated with the membrane possibly through PlsY.</text>
</comment>
<dbReference type="GO" id="GO:0005737">
    <property type="term" value="C:cytoplasm"/>
    <property type="evidence" value="ECO:0007669"/>
    <property type="project" value="UniProtKB-SubCell"/>
</dbReference>
<comment type="catalytic activity">
    <reaction evidence="1 10">
        <text>a fatty acyl-[ACP] + phosphate = an acyl phosphate + holo-[ACP]</text>
        <dbReference type="Rhea" id="RHEA:42292"/>
        <dbReference type="Rhea" id="RHEA-COMP:9685"/>
        <dbReference type="Rhea" id="RHEA-COMP:14125"/>
        <dbReference type="ChEBI" id="CHEBI:43474"/>
        <dbReference type="ChEBI" id="CHEBI:59918"/>
        <dbReference type="ChEBI" id="CHEBI:64479"/>
        <dbReference type="ChEBI" id="CHEBI:138651"/>
        <dbReference type="EC" id="2.3.1.274"/>
    </reaction>
</comment>
<evidence type="ECO:0000256" key="7">
    <source>
        <dbReference type="ARBA" id="ARBA00023264"/>
    </source>
</evidence>
<reference evidence="11 12" key="1">
    <citation type="journal article" date="2019" name="Gut">
        <title>Antibiotics-induced monodominance of a novel gut bacterial order.</title>
        <authorList>
            <person name="Hildebrand F."/>
            <person name="Moitinho-Silva L."/>
            <person name="Blasche S."/>
            <person name="Jahn M.T."/>
            <person name="Gossmann T.I."/>
            <person name="Heuerta-Cepas J."/>
            <person name="Hercog R."/>
            <person name="Luetge M."/>
            <person name="Bahram M."/>
            <person name="Pryszlak A."/>
            <person name="Alves R.J."/>
            <person name="Waszak S.M."/>
            <person name="Zhu A."/>
            <person name="Ye L."/>
            <person name="Costea P.I."/>
            <person name="Aalvink S."/>
            <person name="Belzer C."/>
            <person name="Forslund S.K."/>
            <person name="Sunagawa S."/>
            <person name="Hentschel U."/>
            <person name="Merten C."/>
            <person name="Patil K.R."/>
            <person name="Benes V."/>
            <person name="Bork P."/>
        </authorList>
    </citation>
    <scope>NUCLEOTIDE SEQUENCE [LARGE SCALE GENOMIC DNA]</scope>
    <source>
        <strain evidence="11 12">HDS1380</strain>
    </source>
</reference>
<sequence>MKIILDGMGGDHAPCEIVKGAVMALGQDKDLKVVITGDREQIESVLKSGGGSGHNALPLEYDKERLEIVHCTEVITNDDAPTLAIRKKKDSSLVVALKLLKEDEEAVGLVSAGSTGAVLTGALLRVGRIRGITRPAVCPVLPTAKGGNVVLVDAGANAECKPVNLVHFAIMGTAYARAKFGVEKPRVGLVSNGTEEHKGDPLHQETYRLLKELDCVDFVGNIEGRDIMGGDVDVAVCDGFSGNVALKTTEGTALAVMSILKEGIGSSFMAKIGYLFMRKVFKKLKNTLDYSKHGGAVLIGIDKVVVKSHGSSKAASVCASLLQAKETAENNLVGSIKELLSEVDLEALADEA</sequence>
<dbReference type="OrthoDB" id="9806408at2"/>